<evidence type="ECO:0000313" key="4">
    <source>
        <dbReference type="Proteomes" id="UP000247602"/>
    </source>
</evidence>
<dbReference type="EMBL" id="JACIBU010000001">
    <property type="protein sequence ID" value="MBB3677643.1"/>
    <property type="molecule type" value="Genomic_DNA"/>
</dbReference>
<evidence type="ECO:0000313" key="3">
    <source>
        <dbReference type="EMBL" id="PZA22476.1"/>
    </source>
</evidence>
<comment type="caution">
    <text evidence="3">The sequence shown here is derived from an EMBL/GenBank/DDBJ whole genome shotgun (WGS) entry which is preliminary data.</text>
</comment>
<proteinExistence type="predicted"/>
<reference evidence="2 5" key="2">
    <citation type="submission" date="2020-08" db="EMBL/GenBank/DDBJ databases">
        <title>Sequencing the genomes of 1000 actinobacteria strains.</title>
        <authorList>
            <person name="Klenk H.-P."/>
        </authorList>
    </citation>
    <scope>NUCLEOTIDE SEQUENCE [LARGE SCALE GENOMIC DNA]</scope>
    <source>
        <strain evidence="2 5">DSM 16678</strain>
    </source>
</reference>
<dbReference type="Proteomes" id="UP000580718">
    <property type="component" value="Unassembled WGS sequence"/>
</dbReference>
<dbReference type="AlphaFoldDB" id="A0A323VH89"/>
<name>A0A323VH89_9ACTN</name>
<dbReference type="PROSITE" id="PS51257">
    <property type="entry name" value="PROKAR_LIPOPROTEIN"/>
    <property type="match status" value="1"/>
</dbReference>
<keyword evidence="4" id="KW-1185">Reference proteome</keyword>
<gene>
    <name evidence="3" type="ORF">DMO24_04760</name>
    <name evidence="2" type="ORF">FHX36_003378</name>
</gene>
<protein>
    <submittedName>
        <fullName evidence="2">Putative membrane protein YgcG</fullName>
    </submittedName>
</protein>
<dbReference type="Proteomes" id="UP000247602">
    <property type="component" value="Unassembled WGS sequence"/>
</dbReference>
<dbReference type="RefSeq" id="WP_110551197.1">
    <property type="nucleotide sequence ID" value="NZ_JACIBU010000001.1"/>
</dbReference>
<feature type="region of interest" description="Disordered" evidence="1">
    <location>
        <begin position="94"/>
        <end position="139"/>
    </location>
</feature>
<dbReference type="EMBL" id="QKNV01000030">
    <property type="protein sequence ID" value="PZA22476.1"/>
    <property type="molecule type" value="Genomic_DNA"/>
</dbReference>
<evidence type="ECO:0000313" key="2">
    <source>
        <dbReference type="EMBL" id="MBB3677643.1"/>
    </source>
</evidence>
<dbReference type="OrthoDB" id="5196453at2"/>
<reference evidence="3 4" key="1">
    <citation type="submission" date="2018-06" db="EMBL/GenBank/DDBJ databases">
        <title>Draft genome sequence of Modestobacter versicolor CP153-2.</title>
        <authorList>
            <person name="Gundlapally S.R."/>
        </authorList>
    </citation>
    <scope>NUCLEOTIDE SEQUENCE [LARGE SCALE GENOMIC DNA]</scope>
    <source>
        <strain evidence="3 4">CP153-2</strain>
    </source>
</reference>
<accession>A0A323VH89</accession>
<evidence type="ECO:0000256" key="1">
    <source>
        <dbReference type="SAM" id="MobiDB-lite"/>
    </source>
</evidence>
<evidence type="ECO:0000313" key="5">
    <source>
        <dbReference type="Proteomes" id="UP000580718"/>
    </source>
</evidence>
<feature type="compositionally biased region" description="Low complexity" evidence="1">
    <location>
        <begin position="103"/>
        <end position="125"/>
    </location>
</feature>
<organism evidence="3 4">
    <name type="scientific">Modestobacter versicolor</name>
    <dbReference type="NCBI Taxonomy" id="429133"/>
    <lineage>
        <taxon>Bacteria</taxon>
        <taxon>Bacillati</taxon>
        <taxon>Actinomycetota</taxon>
        <taxon>Actinomycetes</taxon>
        <taxon>Geodermatophilales</taxon>
        <taxon>Geodermatophilaceae</taxon>
        <taxon>Modestobacter</taxon>
    </lineage>
</organism>
<feature type="compositionally biased region" description="Gly residues" evidence="1">
    <location>
        <begin position="126"/>
        <end position="139"/>
    </location>
</feature>
<sequence>MSTSRSNRVKAVFSTVSLTGAAMGWLTACGTSGEDENDAREVYCVDEQDQVVDDDMCEEAERNGGFVGGVPFFFLLGGFGGNRYSVGQTIPGQYTGAATRVNPSDSSARSRSGLPSSGRVASGSRISGGIGSGGGGGGS</sequence>